<dbReference type="SUPFAM" id="SSF50370">
    <property type="entry name" value="Ricin B-like lectins"/>
    <property type="match status" value="1"/>
</dbReference>
<dbReference type="InParanoid" id="B9T5U3"/>
<dbReference type="SMART" id="SM00458">
    <property type="entry name" value="RICIN"/>
    <property type="match status" value="1"/>
</dbReference>
<sequence>MVYRCARPPSTQFSLLTRPVVPNLNDDVCVDPEPTVRIAGRNGVCVDVRGEEFYDGNPIQLWPCKSNTDWNQLWTLRKDGTIRYNGKCFTTTTVGATRWQIWDNRTIINPISGLVLEATSGNNGTTLIVQTNIRIKVGFI</sequence>
<gene>
    <name evidence="2" type="ORF">RCOM_1180980</name>
</gene>
<feature type="non-terminal residue" evidence="2">
    <location>
        <position position="140"/>
    </location>
</feature>
<name>B9T5U3_RICCO</name>
<dbReference type="AlphaFoldDB" id="B9T5U3"/>
<accession>B9T5U3</accession>
<reference evidence="3" key="1">
    <citation type="journal article" date="2010" name="Nat. Biotechnol.">
        <title>Draft genome sequence of the oilseed species Ricinus communis.</title>
        <authorList>
            <person name="Chan A.P."/>
            <person name="Crabtree J."/>
            <person name="Zhao Q."/>
            <person name="Lorenzi H."/>
            <person name="Orvis J."/>
            <person name="Puiu D."/>
            <person name="Melake-Berhan A."/>
            <person name="Jones K.M."/>
            <person name="Redman J."/>
            <person name="Chen G."/>
            <person name="Cahoon E.B."/>
            <person name="Gedil M."/>
            <person name="Stanke M."/>
            <person name="Haas B.J."/>
            <person name="Wortman J.R."/>
            <person name="Fraser-Liggett C.M."/>
            <person name="Ravel J."/>
            <person name="Rabinowicz P.D."/>
        </authorList>
    </citation>
    <scope>NUCLEOTIDE SEQUENCE [LARGE SCALE GENOMIC DNA]</scope>
    <source>
        <strain evidence="3">cv. Hale</strain>
    </source>
</reference>
<dbReference type="PROSITE" id="PS50231">
    <property type="entry name" value="RICIN_B_LECTIN"/>
    <property type="match status" value="1"/>
</dbReference>
<evidence type="ECO:0000313" key="2">
    <source>
        <dbReference type="EMBL" id="EEF28781.1"/>
    </source>
</evidence>
<feature type="domain" description="Ricin B lectin" evidence="1">
    <location>
        <begin position="33"/>
        <end position="140"/>
    </location>
</feature>
<evidence type="ECO:0000313" key="3">
    <source>
        <dbReference type="Proteomes" id="UP000008311"/>
    </source>
</evidence>
<evidence type="ECO:0000259" key="1">
    <source>
        <dbReference type="SMART" id="SM00458"/>
    </source>
</evidence>
<proteinExistence type="predicted"/>
<dbReference type="Pfam" id="PF00652">
    <property type="entry name" value="Ricin_B_lectin"/>
    <property type="match status" value="1"/>
</dbReference>
<dbReference type="Gene3D" id="2.80.10.50">
    <property type="match status" value="1"/>
</dbReference>
<dbReference type="InterPro" id="IPR000772">
    <property type="entry name" value="Ricin_B_lectin"/>
</dbReference>
<keyword evidence="3" id="KW-1185">Reference proteome</keyword>
<dbReference type="EMBL" id="EQ974554">
    <property type="protein sequence ID" value="EEF28781.1"/>
    <property type="molecule type" value="Genomic_DNA"/>
</dbReference>
<dbReference type="InterPro" id="IPR035992">
    <property type="entry name" value="Ricin_B-like_lectins"/>
</dbReference>
<organism evidence="2 3">
    <name type="scientific">Ricinus communis</name>
    <name type="common">Castor bean</name>
    <dbReference type="NCBI Taxonomy" id="3988"/>
    <lineage>
        <taxon>Eukaryota</taxon>
        <taxon>Viridiplantae</taxon>
        <taxon>Streptophyta</taxon>
        <taxon>Embryophyta</taxon>
        <taxon>Tracheophyta</taxon>
        <taxon>Spermatophyta</taxon>
        <taxon>Magnoliopsida</taxon>
        <taxon>eudicotyledons</taxon>
        <taxon>Gunneridae</taxon>
        <taxon>Pentapetalae</taxon>
        <taxon>rosids</taxon>
        <taxon>fabids</taxon>
        <taxon>Malpighiales</taxon>
        <taxon>Euphorbiaceae</taxon>
        <taxon>Acalyphoideae</taxon>
        <taxon>Acalypheae</taxon>
        <taxon>Ricinus</taxon>
    </lineage>
</organism>
<dbReference type="Proteomes" id="UP000008311">
    <property type="component" value="Unassembled WGS sequence"/>
</dbReference>
<protein>
    <submittedName>
        <fullName evidence="2">Ricin-agglutinin family protein</fullName>
    </submittedName>
</protein>
<dbReference type="SMR" id="B9T5U3"/>